<organism evidence="2 3">
    <name type="scientific">Anthostomella pinea</name>
    <dbReference type="NCBI Taxonomy" id="933095"/>
    <lineage>
        <taxon>Eukaryota</taxon>
        <taxon>Fungi</taxon>
        <taxon>Dikarya</taxon>
        <taxon>Ascomycota</taxon>
        <taxon>Pezizomycotina</taxon>
        <taxon>Sordariomycetes</taxon>
        <taxon>Xylariomycetidae</taxon>
        <taxon>Xylariales</taxon>
        <taxon>Xylariaceae</taxon>
        <taxon>Anthostomella</taxon>
    </lineage>
</organism>
<evidence type="ECO:0000313" key="2">
    <source>
        <dbReference type="EMBL" id="CAJ2506305.1"/>
    </source>
</evidence>
<keyword evidence="3" id="KW-1185">Reference proteome</keyword>
<evidence type="ECO:0000313" key="3">
    <source>
        <dbReference type="Proteomes" id="UP001295740"/>
    </source>
</evidence>
<evidence type="ECO:0000256" key="1">
    <source>
        <dbReference type="SAM" id="MobiDB-lite"/>
    </source>
</evidence>
<name>A0AAI8VJX1_9PEZI</name>
<dbReference type="Proteomes" id="UP001295740">
    <property type="component" value="Unassembled WGS sequence"/>
</dbReference>
<comment type="caution">
    <text evidence="2">The sequence shown here is derived from an EMBL/GenBank/DDBJ whole genome shotgun (WGS) entry which is preliminary data.</text>
</comment>
<feature type="region of interest" description="Disordered" evidence="1">
    <location>
        <begin position="536"/>
        <end position="560"/>
    </location>
</feature>
<dbReference type="EMBL" id="CAUWAG010000008">
    <property type="protein sequence ID" value="CAJ2506305.1"/>
    <property type="molecule type" value="Genomic_DNA"/>
</dbReference>
<sequence>MATPIEKYFSVPRSTGCTGGTGTTQLPLELILETAEKLGDPEDIVNYALTQREFLDYWIHLSGPQGGDPRLPPTVPVPAPATLARFQAYSENTMRRLFSPGIQRLLLTILMMPNPCNAMWDIEYRLANRTQFLRADPFPELFSRKVEKFDRYYTNAATNQNVLYSFQNLNRISPMCTAVLNFSNDFTRKALSLNPSLAHHSPPPFAHESVYIDDVQSNIAVHARNMSPIRGTVDLDPVERERLLRAFYRFQALCDTSCKITGYWEIIHALDLDNKTRQFAEDTLALMQGRAANAVRPARIADYNRWRTAQSPLAGLSSCEIEGVFTIYQYLRLQWLLILAALFEEYRLGLEHHAALASDPSQTARYAGRDHTGWNYGKVIPPEIFQDGLAQLEWVDVLLSKGIVFLSETLKMDADSRRRLLCQTYCPSQYRVRRIRTRDFLFRGVFRQLAQQPGRQVFKDPARSFDDNDVEADTEAWVVYNIDNRVTPHVVRPLDFLRERANPIRRRGYVFFKMDRLRHYSLSNFVRMSALETSPQENPRWRDANGYPDSPESLGRTRTETEYNRRPVAYPEYVWEAVNAFFYTPDEPPALINFGLLGETWRIYEAVNPDATPAYAYWN</sequence>
<reference evidence="2" key="1">
    <citation type="submission" date="2023-10" db="EMBL/GenBank/DDBJ databases">
        <authorList>
            <person name="Hackl T."/>
        </authorList>
    </citation>
    <scope>NUCLEOTIDE SEQUENCE</scope>
</reference>
<dbReference type="AlphaFoldDB" id="A0AAI8VJX1"/>
<protein>
    <submittedName>
        <fullName evidence="2">Uu.00g004350.m01.CDS01</fullName>
    </submittedName>
</protein>
<accession>A0AAI8VJX1</accession>
<proteinExistence type="predicted"/>
<gene>
    <name evidence="2" type="ORF">KHLLAP_LOCUS6773</name>
</gene>